<keyword evidence="1" id="KW-0472">Membrane</keyword>
<keyword evidence="1" id="KW-1133">Transmembrane helix</keyword>
<comment type="caution">
    <text evidence="3">The sequence shown here is derived from an EMBL/GenBank/DDBJ whole genome shotgun (WGS) entry which is preliminary data.</text>
</comment>
<dbReference type="AlphaFoldDB" id="A0A5N4B3W9"/>
<sequence length="381" mass="44064">MGKNRFLFLLQNLRFDDMETRDERKRVDKLAPIRDFFDTFVSKCKLAYSPFENVTIDEKLEAFRGRCAFRQYIPSKPNKYGIKIFALADSKTYYTVNMEVYLGKQPDGPYATDNSASAVVRRLCEPIRGSCRNVTCDNWFTGVDLIHRLLNEYKLTFLGTIRKNKRELPIEFSKPTGRPIGSSIFGFQKDLTLVSYMPKPKKNVLLISSLHHDDIVSPSGKPEMILDYNASKGGVDTVDKLCASYNCARNTRRWPMVIFYAILNVAGINSMVLYFSNNIDIQMTRRKFLKTLSFFLIENHLRTRLQTQNLPRTMKDRIKELTGVPAPNQEPPVATRGRCSYCDRRKNRPTRITCKKCFKFICGEHTLHLCLDCFSEHIEHA</sequence>
<evidence type="ECO:0000313" key="4">
    <source>
        <dbReference type="Proteomes" id="UP000327044"/>
    </source>
</evidence>
<dbReference type="PANTHER" id="PTHR46599">
    <property type="entry name" value="PIGGYBAC TRANSPOSABLE ELEMENT-DERIVED PROTEIN 4"/>
    <property type="match status" value="1"/>
</dbReference>
<dbReference type="InParanoid" id="A0A5N4B3W9"/>
<evidence type="ECO:0000256" key="1">
    <source>
        <dbReference type="SAM" id="Phobius"/>
    </source>
</evidence>
<dbReference type="PANTHER" id="PTHR46599:SF6">
    <property type="entry name" value="DUAL SPECIFICITY PHOSPHATASE 26"/>
    <property type="match status" value="1"/>
</dbReference>
<dbReference type="InterPro" id="IPR029526">
    <property type="entry name" value="PGBD"/>
</dbReference>
<keyword evidence="4" id="KW-1185">Reference proteome</keyword>
<dbReference type="Pfam" id="PF13843">
    <property type="entry name" value="DDE_Tnp_1_7"/>
    <property type="match status" value="1"/>
</dbReference>
<gene>
    <name evidence="3" type="ORF">PPYR_01040</name>
</gene>
<dbReference type="Proteomes" id="UP000327044">
    <property type="component" value="Unassembled WGS sequence"/>
</dbReference>
<keyword evidence="1" id="KW-0812">Transmembrane</keyword>
<name>A0A5N4B3W9_PHOPY</name>
<accession>A0A5N4B3W9</accession>
<dbReference type="EMBL" id="VVIM01000001">
    <property type="protein sequence ID" value="KAB0804070.1"/>
    <property type="molecule type" value="Genomic_DNA"/>
</dbReference>
<evidence type="ECO:0000313" key="3">
    <source>
        <dbReference type="EMBL" id="KAB0804070.1"/>
    </source>
</evidence>
<protein>
    <recommendedName>
        <fullName evidence="2">PiggyBac transposable element-derived protein domain-containing protein</fullName>
    </recommendedName>
</protein>
<feature type="domain" description="PiggyBac transposable element-derived protein" evidence="2">
    <location>
        <begin position="1"/>
        <end position="271"/>
    </location>
</feature>
<proteinExistence type="predicted"/>
<reference evidence="3 4" key="1">
    <citation type="journal article" date="2018" name="Elife">
        <title>Firefly genomes illuminate parallel origins of bioluminescence in beetles.</title>
        <authorList>
            <person name="Fallon T.R."/>
            <person name="Lower S.E."/>
            <person name="Chang C.H."/>
            <person name="Bessho-Uehara M."/>
            <person name="Martin G.J."/>
            <person name="Bewick A.J."/>
            <person name="Behringer M."/>
            <person name="Debat H.J."/>
            <person name="Wong I."/>
            <person name="Day J.C."/>
            <person name="Suvorov A."/>
            <person name="Silva C.J."/>
            <person name="Stanger-Hall K.F."/>
            <person name="Hall D.W."/>
            <person name="Schmitz R.J."/>
            <person name="Nelson D.R."/>
            <person name="Lewis S.M."/>
            <person name="Shigenobu S."/>
            <person name="Bybee S.M."/>
            <person name="Larracuente A.M."/>
            <person name="Oba Y."/>
            <person name="Weng J.K."/>
        </authorList>
    </citation>
    <scope>NUCLEOTIDE SEQUENCE [LARGE SCALE GENOMIC DNA]</scope>
    <source>
        <strain evidence="3">1611_PpyrPB1</strain>
        <tissue evidence="3">Whole body</tissue>
    </source>
</reference>
<evidence type="ECO:0000259" key="2">
    <source>
        <dbReference type="Pfam" id="PF13843"/>
    </source>
</evidence>
<organism evidence="3 4">
    <name type="scientific">Photinus pyralis</name>
    <name type="common">Common eastern firefly</name>
    <name type="synonym">Lampyris pyralis</name>
    <dbReference type="NCBI Taxonomy" id="7054"/>
    <lineage>
        <taxon>Eukaryota</taxon>
        <taxon>Metazoa</taxon>
        <taxon>Ecdysozoa</taxon>
        <taxon>Arthropoda</taxon>
        <taxon>Hexapoda</taxon>
        <taxon>Insecta</taxon>
        <taxon>Pterygota</taxon>
        <taxon>Neoptera</taxon>
        <taxon>Endopterygota</taxon>
        <taxon>Coleoptera</taxon>
        <taxon>Polyphaga</taxon>
        <taxon>Elateriformia</taxon>
        <taxon>Elateroidea</taxon>
        <taxon>Lampyridae</taxon>
        <taxon>Lampyrinae</taxon>
        <taxon>Photinus</taxon>
    </lineage>
</organism>
<feature type="transmembrane region" description="Helical" evidence="1">
    <location>
        <begin position="254"/>
        <end position="276"/>
    </location>
</feature>